<dbReference type="PROSITE" id="PS50096">
    <property type="entry name" value="IQ"/>
    <property type="match status" value="1"/>
</dbReference>
<evidence type="ECO:0008006" key="4">
    <source>
        <dbReference type="Google" id="ProtNLM"/>
    </source>
</evidence>
<evidence type="ECO:0000313" key="2">
    <source>
        <dbReference type="EMBL" id="KAA6384585.1"/>
    </source>
</evidence>
<dbReference type="Gene3D" id="1.20.5.190">
    <property type="match status" value="1"/>
</dbReference>
<protein>
    <recommendedName>
        <fullName evidence="4">DNA-directed DNA polymerase</fullName>
    </recommendedName>
</protein>
<dbReference type="InterPro" id="IPR000048">
    <property type="entry name" value="IQ_motif_EF-hand-BS"/>
</dbReference>
<dbReference type="InterPro" id="IPR043502">
    <property type="entry name" value="DNA/RNA_pol_sf"/>
</dbReference>
<name>A0A5J4VQ12_9EUKA</name>
<gene>
    <name evidence="2" type="ORF">EZS28_019888</name>
</gene>
<dbReference type="Pfam" id="PF00612">
    <property type="entry name" value="IQ"/>
    <property type="match status" value="1"/>
</dbReference>
<comment type="caution">
    <text evidence="2">The sequence shown here is derived from an EMBL/GenBank/DDBJ whole genome shotgun (WGS) entry which is preliminary data.</text>
</comment>
<dbReference type="SMART" id="SM00015">
    <property type="entry name" value="IQ"/>
    <property type="match status" value="2"/>
</dbReference>
<feature type="coiled-coil region" evidence="1">
    <location>
        <begin position="153"/>
        <end position="202"/>
    </location>
</feature>
<dbReference type="SUPFAM" id="SSF56672">
    <property type="entry name" value="DNA/RNA polymerases"/>
    <property type="match status" value="1"/>
</dbReference>
<organism evidence="2 3">
    <name type="scientific">Streblomastix strix</name>
    <dbReference type="NCBI Taxonomy" id="222440"/>
    <lineage>
        <taxon>Eukaryota</taxon>
        <taxon>Metamonada</taxon>
        <taxon>Preaxostyla</taxon>
        <taxon>Oxymonadida</taxon>
        <taxon>Streblomastigidae</taxon>
        <taxon>Streblomastix</taxon>
    </lineage>
</organism>
<reference evidence="2 3" key="1">
    <citation type="submission" date="2019-03" db="EMBL/GenBank/DDBJ databases">
        <title>Single cell metagenomics reveals metabolic interactions within the superorganism composed of flagellate Streblomastix strix and complex community of Bacteroidetes bacteria on its surface.</title>
        <authorList>
            <person name="Treitli S.C."/>
            <person name="Kolisko M."/>
            <person name="Husnik F."/>
            <person name="Keeling P."/>
            <person name="Hampl V."/>
        </authorList>
    </citation>
    <scope>NUCLEOTIDE SEQUENCE [LARGE SCALE GENOMIC DNA]</scope>
    <source>
        <strain evidence="2">ST1C</strain>
    </source>
</reference>
<sequence length="1653" mass="193899">MLTNELIRLNYQGHITVTTEIVAFVNQIVATRNGQQQPQLEAVNEQQQQLNNDEQQPLLIKNIDDIINELDQSDNIDEDGIFNPVKYRANYKQKFDQSGRRQRMQQLIRAQQQITNQIHQLQESLQTINDILREEFDLDDEIEQPKDKPFEINENYKQLLAEQQLKHQQELDQQEQLHQQEIQELKDKLEKQNKAAVLIQKHYRRHLAQQLMKQSVNAAKVIQGKWRRHKLYEQLQQVLINQRYKREGEKPFRLLSYLEAKLGAKEFNRRVKKLNDEYYGLHKDHFNVPNITQTLQLNKNRELEQKAFVIFTPQNLQAYYAALAQARQKFKQQNEVSIEGLSDELMKSKDILNKEPYIQYNYNHFYDLQQLKDKIDQVYELEKSKPYKVYIDFGSIWQKKKQVYKYQQTLDEYHYSHTGPSADNSYKILPNTVVRDKQTNDYFKQKAIDLLSDYQDLIHEDSATLKVALYSFLIVVYSLPLGTKMDKICQHFNKEGVTRDIDCEYNICWFIVASFALHADITETKSRISDAIKLFLQYHDINPCQRLNKANKQLLEQYKGFNYITDLEKYQQIFKLNVITCTYDEMKHKINSRDIEQFNKFEEHIIDKDYQTVNVLLVQLSLVDEIHTMYISDIDKVINGKLCPNNCQMIFNTKNQNYKRDQARYLKYCQGPETAKQVKLDHLPKPYYPHISNNKQLQKLIATGQQDQLTPTLNYITFDFETVENLINEDNIIAQLEPLSIASAATINDQITTQYFDLRNGTDFIEQWISQLFEVAINVNEANQSNIPDITIDDKHYIPYKPQVSVIGFNSKKFDMNLLLKHLIKNQTKIQYMGSTTQAKQTIASHQDYDFDLRFIDILSFIPPNNTLKQFVEKFVTKGIKLTKGIFPHGSFNYDNYQQVLSQSEVFTKDDFNDKLNNKNISDEDYEQYVNDFTNFENRWEYLKRNNIRDVICMINPNNHLIQITWEEKVDMLACISLAQIASQIKYKYCYHKFDINASYNIVNGFEQFEVTQQWWNNKVKGYINQDEFAKRDTTNNVTEDDFEWIRDKAVNETCHLCHNKFTKENKPTLDWIDNSIGHTKQNCQLACQICNTVKADKDNDISKLKIQLMKYAIHEHLPMTINNESVYNMLKERMQGGLSNVYHQCNLKGITHINKLRYNHITKTITSYDNQYVVTHILDLDFNSLYPSVFSGIFNKNNPYTNNRIYQAGGLTKYFKCTSNNSKQKARDVIMSDDRFNDKGQLFCARIKGHIDVKHINSHINLAPIWRKLTYNNSVEQIGEFIYNKMRSQGLTIDKPTTKLTSLLSTHNQFMCFTSYILWFLIDYCNFVVDDIDSIALFDKHLGFESFACTMMAKRQDAISQHNDTKSLYYKQILNSAFGGEGQNNAKFDKISFNNARQTSLKQLKLDHKATRKLSEDILNSDGEVIEEAQYMVSESPRQFKCNKPLQEAVFTLDNSKFWYLNFVYNFLYKCIDMDRVHFCNMDTDSMYLAIAGSQIEGQKQGLKYVIIDQLFYDLHYKEWLPWNDCTVAEEKKLMSITTESQGENIVCLAPKCYSLYNGNEQNDDIVPLVNRMKGVSEKKANLITNDYIKCLNDGCNINVTTNNLQMKMGIMSMISMEKSALTGIHNKMVVLSNGCCAPFMYGISADHYLFD</sequence>
<evidence type="ECO:0000256" key="1">
    <source>
        <dbReference type="SAM" id="Coils"/>
    </source>
</evidence>
<proteinExistence type="predicted"/>
<keyword evidence="1" id="KW-0175">Coiled coil</keyword>
<dbReference type="Proteomes" id="UP000324800">
    <property type="component" value="Unassembled WGS sequence"/>
</dbReference>
<dbReference type="EMBL" id="SNRW01005687">
    <property type="protein sequence ID" value="KAA6384585.1"/>
    <property type="molecule type" value="Genomic_DNA"/>
</dbReference>
<evidence type="ECO:0000313" key="3">
    <source>
        <dbReference type="Proteomes" id="UP000324800"/>
    </source>
</evidence>
<dbReference type="Gene3D" id="3.30.40.220">
    <property type="match status" value="1"/>
</dbReference>
<accession>A0A5J4VQ12</accession>